<accession>A0A2V3DTQ9</accession>
<gene>
    <name evidence="1" type="ORF">CVS29_04410</name>
</gene>
<dbReference type="EMBL" id="QHLZ01000002">
    <property type="protein sequence ID" value="PXA66815.1"/>
    <property type="molecule type" value="Genomic_DNA"/>
</dbReference>
<dbReference type="OrthoDB" id="7171052at2"/>
<dbReference type="RefSeq" id="WP_110105130.1">
    <property type="nucleotide sequence ID" value="NZ_JACBZZ010000001.1"/>
</dbReference>
<dbReference type="SUPFAM" id="SSF49899">
    <property type="entry name" value="Concanavalin A-like lectins/glucanases"/>
    <property type="match status" value="1"/>
</dbReference>
<dbReference type="InterPro" id="IPR013320">
    <property type="entry name" value="ConA-like_dom_sf"/>
</dbReference>
<protein>
    <submittedName>
        <fullName evidence="1">DUF1961 domain-containing protein</fullName>
    </submittedName>
</protein>
<name>A0A2V3DTQ9_9MICC</name>
<dbReference type="AlphaFoldDB" id="A0A2V3DTQ9"/>
<dbReference type="Gene3D" id="2.60.120.200">
    <property type="match status" value="1"/>
</dbReference>
<organism evidence="1 2">
    <name type="scientific">Arthrobacter psychrochitiniphilus</name>
    <dbReference type="NCBI Taxonomy" id="291045"/>
    <lineage>
        <taxon>Bacteria</taxon>
        <taxon>Bacillati</taxon>
        <taxon>Actinomycetota</taxon>
        <taxon>Actinomycetes</taxon>
        <taxon>Micrococcales</taxon>
        <taxon>Micrococcaceae</taxon>
        <taxon>Arthrobacter</taxon>
    </lineage>
</organism>
<dbReference type="Proteomes" id="UP000246303">
    <property type="component" value="Unassembled WGS sequence"/>
</dbReference>
<comment type="caution">
    <text evidence="1">The sequence shown here is derived from an EMBL/GenBank/DDBJ whole genome shotgun (WGS) entry which is preliminary data.</text>
</comment>
<dbReference type="InterPro" id="IPR015305">
    <property type="entry name" value="DUF1961"/>
</dbReference>
<reference evidence="1 2" key="1">
    <citation type="submission" date="2018-05" db="EMBL/GenBank/DDBJ databases">
        <title>Genetic diversity of glacier-inhabiting Cryobacterium bacteria in China and description of Cryobacterium mengkeensis sp. nov. and Arthrobacter glacialis sp. nov.</title>
        <authorList>
            <person name="Liu Q."/>
            <person name="Xin Y.-H."/>
        </authorList>
    </citation>
    <scope>NUCLEOTIDE SEQUENCE [LARGE SCALE GENOMIC DNA]</scope>
    <source>
        <strain evidence="1 2">GP3</strain>
    </source>
</reference>
<keyword evidence="2" id="KW-1185">Reference proteome</keyword>
<evidence type="ECO:0000313" key="1">
    <source>
        <dbReference type="EMBL" id="PXA66815.1"/>
    </source>
</evidence>
<evidence type="ECO:0000313" key="2">
    <source>
        <dbReference type="Proteomes" id="UP000246303"/>
    </source>
</evidence>
<sequence length="226" mass="24990">MNLRSTGETVLYSNEMSEQSLADWVREGPVTVEDGYGGAVLGSSADPVKMGAHAHFLLWCPIIFPDRIRISWDFQPLEGQGLAMLFFGAQGSAGRDLFSPELAPRTGFYPHYHSSDIKALHISYQRRKFASERAFRTCNLRKSPGAHLVVQGADPLPSPEDAEGFYHMEICKDGPQVTLEINGLRIFQWLDEDPATGPGIGGGYLGLRQMAPLWAVYRNLVVTALH</sequence>
<dbReference type="Pfam" id="PF09224">
    <property type="entry name" value="DUF1961"/>
    <property type="match status" value="1"/>
</dbReference>
<proteinExistence type="predicted"/>